<dbReference type="GeneID" id="20233880"/>
<feature type="non-terminal residue" evidence="7">
    <location>
        <position position="215"/>
    </location>
</feature>
<keyword evidence="2" id="KW-0677">Repeat</keyword>
<dbReference type="GO" id="GO:0008270">
    <property type="term" value="F:zinc ion binding"/>
    <property type="evidence" value="ECO:0007669"/>
    <property type="project" value="UniProtKB-KW"/>
</dbReference>
<evidence type="ECO:0000256" key="1">
    <source>
        <dbReference type="ARBA" id="ARBA00022723"/>
    </source>
</evidence>
<dbReference type="HOGENOM" id="CLU_1286119_0_0_1"/>
<dbReference type="PROSITE" id="PS50157">
    <property type="entry name" value="ZINC_FINGER_C2H2_2"/>
    <property type="match status" value="1"/>
</dbReference>
<keyword evidence="4" id="KW-0862">Zinc</keyword>
<accession>V4B7L7</accession>
<dbReference type="SMART" id="SM00355">
    <property type="entry name" value="ZnF_C2H2"/>
    <property type="match status" value="6"/>
</dbReference>
<dbReference type="PANTHER" id="PTHR24379:SF121">
    <property type="entry name" value="C2H2-TYPE DOMAIN-CONTAINING PROTEIN"/>
    <property type="match status" value="1"/>
</dbReference>
<sequence>MGQPGLFKFHFSSCGVKYSCTFCKKEWESRSHFCFHIWHHQHENEQKCSECDQKTGERQKFGMIKKKNETLFVCYICSKQWTNKQTFWLHVWTHYHKDRQLCQKCKKIDGFPGMKYLRKHLLIKHCFEKNFTCKHCGFVGLRIDQLLKHFLHHTNYNSLNMPVFQCIDNNCEYRCNNLEGFLSHLETHNLKQFECHECAETMDSLKELGQHLKLN</sequence>
<protein>
    <recommendedName>
        <fullName evidence="6">C2H2-type domain-containing protein</fullName>
    </recommendedName>
</protein>
<dbReference type="RefSeq" id="XP_009045679.1">
    <property type="nucleotide sequence ID" value="XM_009047431.1"/>
</dbReference>
<evidence type="ECO:0000313" key="8">
    <source>
        <dbReference type="Proteomes" id="UP000030746"/>
    </source>
</evidence>
<evidence type="ECO:0000313" key="7">
    <source>
        <dbReference type="EMBL" id="ESP03591.1"/>
    </source>
</evidence>
<dbReference type="InterPro" id="IPR013087">
    <property type="entry name" value="Znf_C2H2_type"/>
</dbReference>
<dbReference type="EMBL" id="KB199952">
    <property type="protein sequence ID" value="ESP03591.1"/>
    <property type="molecule type" value="Genomic_DNA"/>
</dbReference>
<evidence type="ECO:0000256" key="5">
    <source>
        <dbReference type="PROSITE-ProRule" id="PRU00042"/>
    </source>
</evidence>
<feature type="domain" description="C2H2-type" evidence="6">
    <location>
        <begin position="18"/>
        <end position="45"/>
    </location>
</feature>
<dbReference type="PROSITE" id="PS00028">
    <property type="entry name" value="ZINC_FINGER_C2H2_1"/>
    <property type="match status" value="2"/>
</dbReference>
<keyword evidence="8" id="KW-1185">Reference proteome</keyword>
<name>V4B7L7_LOTGI</name>
<gene>
    <name evidence="7" type="ORF">LOTGIDRAFT_137179</name>
</gene>
<dbReference type="Proteomes" id="UP000030746">
    <property type="component" value="Unassembled WGS sequence"/>
</dbReference>
<dbReference type="OrthoDB" id="6073357at2759"/>
<reference evidence="7 8" key="1">
    <citation type="journal article" date="2013" name="Nature">
        <title>Insights into bilaterian evolution from three spiralian genomes.</title>
        <authorList>
            <person name="Simakov O."/>
            <person name="Marletaz F."/>
            <person name="Cho S.J."/>
            <person name="Edsinger-Gonzales E."/>
            <person name="Havlak P."/>
            <person name="Hellsten U."/>
            <person name="Kuo D.H."/>
            <person name="Larsson T."/>
            <person name="Lv J."/>
            <person name="Arendt D."/>
            <person name="Savage R."/>
            <person name="Osoegawa K."/>
            <person name="de Jong P."/>
            <person name="Grimwood J."/>
            <person name="Chapman J.A."/>
            <person name="Shapiro H."/>
            <person name="Aerts A."/>
            <person name="Otillar R.P."/>
            <person name="Terry A.Y."/>
            <person name="Boore J.L."/>
            <person name="Grigoriev I.V."/>
            <person name="Lindberg D.R."/>
            <person name="Seaver E.C."/>
            <person name="Weisblat D.A."/>
            <person name="Putnam N.H."/>
            <person name="Rokhsar D.S."/>
        </authorList>
    </citation>
    <scope>NUCLEOTIDE SEQUENCE [LARGE SCALE GENOMIC DNA]</scope>
</reference>
<organism evidence="7 8">
    <name type="scientific">Lottia gigantea</name>
    <name type="common">Giant owl limpet</name>
    <dbReference type="NCBI Taxonomy" id="225164"/>
    <lineage>
        <taxon>Eukaryota</taxon>
        <taxon>Metazoa</taxon>
        <taxon>Spiralia</taxon>
        <taxon>Lophotrochozoa</taxon>
        <taxon>Mollusca</taxon>
        <taxon>Gastropoda</taxon>
        <taxon>Patellogastropoda</taxon>
        <taxon>Lottioidea</taxon>
        <taxon>Lottiidae</taxon>
        <taxon>Lottia</taxon>
    </lineage>
</organism>
<dbReference type="PANTHER" id="PTHR24379">
    <property type="entry name" value="KRAB AND ZINC FINGER DOMAIN-CONTAINING"/>
    <property type="match status" value="1"/>
</dbReference>
<evidence type="ECO:0000256" key="4">
    <source>
        <dbReference type="ARBA" id="ARBA00022833"/>
    </source>
</evidence>
<evidence type="ECO:0000259" key="6">
    <source>
        <dbReference type="PROSITE" id="PS50157"/>
    </source>
</evidence>
<dbReference type="AlphaFoldDB" id="V4B7L7"/>
<dbReference type="SUPFAM" id="SSF57667">
    <property type="entry name" value="beta-beta-alpha zinc fingers"/>
    <property type="match status" value="1"/>
</dbReference>
<evidence type="ECO:0000256" key="2">
    <source>
        <dbReference type="ARBA" id="ARBA00022737"/>
    </source>
</evidence>
<dbReference type="KEGG" id="lgi:LOTGIDRAFT_137179"/>
<dbReference type="InterPro" id="IPR036236">
    <property type="entry name" value="Znf_C2H2_sf"/>
</dbReference>
<proteinExistence type="predicted"/>
<keyword evidence="3 5" id="KW-0863">Zinc-finger</keyword>
<dbReference type="CTD" id="20233880"/>
<evidence type="ECO:0000256" key="3">
    <source>
        <dbReference type="ARBA" id="ARBA00022771"/>
    </source>
</evidence>
<keyword evidence="1" id="KW-0479">Metal-binding</keyword>